<evidence type="ECO:0000313" key="2">
    <source>
        <dbReference type="EMBL" id="KDE41046.1"/>
    </source>
</evidence>
<comment type="caution">
    <text evidence="2">The sequence shown here is derived from an EMBL/GenBank/DDBJ whole genome shotgun (WGS) entry which is preliminary data.</text>
</comment>
<organism evidence="2 3">
    <name type="scientific">Nitrincola lacisaponensis</name>
    <dbReference type="NCBI Taxonomy" id="267850"/>
    <lineage>
        <taxon>Bacteria</taxon>
        <taxon>Pseudomonadati</taxon>
        <taxon>Pseudomonadota</taxon>
        <taxon>Gammaproteobacteria</taxon>
        <taxon>Oceanospirillales</taxon>
        <taxon>Oceanospirillaceae</taxon>
        <taxon>Nitrincola</taxon>
    </lineage>
</organism>
<gene>
    <name evidence="2" type="ORF">ADINL_0439</name>
</gene>
<keyword evidence="3" id="KW-1185">Reference proteome</keyword>
<reference evidence="2 3" key="1">
    <citation type="journal article" date="2005" name="Int. J. Syst. Evol. Microbiol.">
        <title>Nitrincola lacisaponensis gen. nov., sp. nov., a novel alkaliphilic bacterium isolated from an alkaline, saline lake.</title>
        <authorList>
            <person name="Dimitriu P.A."/>
            <person name="Shukla S.K."/>
            <person name="Conradt J."/>
            <person name="Marquez M.C."/>
            <person name="Ventosa A."/>
            <person name="Maglia A."/>
            <person name="Peyton B.M."/>
            <person name="Pinkart H.C."/>
            <person name="Mormile M.R."/>
        </authorList>
    </citation>
    <scope>NUCLEOTIDE SEQUENCE [LARGE SCALE GENOMIC DNA]</scope>
    <source>
        <strain evidence="2 3">4CA</strain>
    </source>
</reference>
<dbReference type="EMBL" id="JMSZ01000012">
    <property type="protein sequence ID" value="KDE41046.1"/>
    <property type="molecule type" value="Genomic_DNA"/>
</dbReference>
<name>A0A063Y8J2_9GAMM</name>
<sequence>MDVDNQTVSSAISPPPHPSVSRIARRGSPYLAMAAGSTRIIEP</sequence>
<evidence type="ECO:0000313" key="3">
    <source>
        <dbReference type="Proteomes" id="UP000027318"/>
    </source>
</evidence>
<protein>
    <submittedName>
        <fullName evidence="2">Uncharacterized protein</fullName>
    </submittedName>
</protein>
<feature type="compositionally biased region" description="Polar residues" evidence="1">
    <location>
        <begin position="1"/>
        <end position="12"/>
    </location>
</feature>
<feature type="region of interest" description="Disordered" evidence="1">
    <location>
        <begin position="1"/>
        <end position="28"/>
    </location>
</feature>
<dbReference type="AlphaFoldDB" id="A0A063Y8J2"/>
<dbReference type="Proteomes" id="UP000027318">
    <property type="component" value="Unassembled WGS sequence"/>
</dbReference>
<accession>A0A063Y8J2</accession>
<evidence type="ECO:0000256" key="1">
    <source>
        <dbReference type="SAM" id="MobiDB-lite"/>
    </source>
</evidence>
<proteinExistence type="predicted"/>